<evidence type="ECO:0000259" key="3">
    <source>
        <dbReference type="Pfam" id="PF14728"/>
    </source>
</evidence>
<dbReference type="InterPro" id="IPR028073">
    <property type="entry name" value="PHTB1_N_dom"/>
</dbReference>
<evidence type="ECO:0000313" key="8">
    <source>
        <dbReference type="Proteomes" id="UP000494040"/>
    </source>
</evidence>
<dbReference type="EnsemblMetazoa" id="XM_014390115.2">
    <property type="protein sequence ID" value="XP_014245601.1"/>
    <property type="gene ID" value="LOC106664414"/>
</dbReference>
<accession>A0A8I6RI72</accession>
<dbReference type="AlphaFoldDB" id="A0A8I6RI72"/>
<dbReference type="Pfam" id="PF14728">
    <property type="entry name" value="PTHB1_GAE"/>
    <property type="match status" value="1"/>
</dbReference>
<proteinExistence type="predicted"/>
<dbReference type="Proteomes" id="UP000494040">
    <property type="component" value="Unassembled WGS sequence"/>
</dbReference>
<evidence type="ECO:0000259" key="2">
    <source>
        <dbReference type="Pfam" id="PF14727"/>
    </source>
</evidence>
<protein>
    <recommendedName>
        <fullName evidence="9">Protein PTHB1</fullName>
    </recommendedName>
</protein>
<dbReference type="OrthoDB" id="10262646at2759"/>
<organism evidence="7 8">
    <name type="scientific">Cimex lectularius</name>
    <name type="common">Bed bug</name>
    <name type="synonym">Acanthia lectularia</name>
    <dbReference type="NCBI Taxonomy" id="79782"/>
    <lineage>
        <taxon>Eukaryota</taxon>
        <taxon>Metazoa</taxon>
        <taxon>Ecdysozoa</taxon>
        <taxon>Arthropoda</taxon>
        <taxon>Hexapoda</taxon>
        <taxon>Insecta</taxon>
        <taxon>Pterygota</taxon>
        <taxon>Neoptera</taxon>
        <taxon>Paraneoptera</taxon>
        <taxon>Hemiptera</taxon>
        <taxon>Heteroptera</taxon>
        <taxon>Panheteroptera</taxon>
        <taxon>Cimicomorpha</taxon>
        <taxon>Cimicidae</taxon>
        <taxon>Cimex</taxon>
    </lineage>
</organism>
<dbReference type="Pfam" id="PF23337">
    <property type="entry name" value="PTHB1_pf"/>
    <property type="match status" value="1"/>
</dbReference>
<evidence type="ECO:0000313" key="7">
    <source>
        <dbReference type="EnsemblMetazoa" id="XP_014245601.1"/>
    </source>
</evidence>
<dbReference type="InterPro" id="IPR028074">
    <property type="entry name" value="PHTB1_GAE_dom"/>
</dbReference>
<feature type="domain" description="PTHB1 platform" evidence="4">
    <location>
        <begin position="498"/>
        <end position="595"/>
    </location>
</feature>
<dbReference type="GO" id="GO:0034464">
    <property type="term" value="C:BBSome"/>
    <property type="evidence" value="ECO:0007669"/>
    <property type="project" value="InterPro"/>
</dbReference>
<evidence type="ECO:0000259" key="6">
    <source>
        <dbReference type="Pfam" id="PF23339"/>
    </source>
</evidence>
<feature type="domain" description="PTHB1 hairpin" evidence="5">
    <location>
        <begin position="608"/>
        <end position="704"/>
    </location>
</feature>
<dbReference type="InterPro" id="IPR055364">
    <property type="entry name" value="PTHB1_CtH_dom"/>
</dbReference>
<dbReference type="KEGG" id="clec:106664414"/>
<evidence type="ECO:0008006" key="9">
    <source>
        <dbReference type="Google" id="ProtNLM"/>
    </source>
</evidence>
<sequence>MSLFKVRDLWSTRCGQNEVFEQSSLHVADLNGEGADHIIVGSHHGILRIFSPFSEPPEAADEKGFAPTDLVIEIDLAQPIIQIATGRFMSGSKSKTLAILHPRSIAVYNFVTLSGSTDHGDQSQLFIVYEHQLKRAAYSMIVGGFGGVEGRDFICVQGLDGTLMFYEQETLTLTRSLPNFLIPSPFVYIPHTDSFIILNANWHLESYRYQILGEDSSPKLTPSWSYNLGEAINELHFLSVTTTEAAIFALSDRNIYCFSETGVMKFCKRLQYTPICSSIYSRGEPVVMSLVATDTNQLMIYEQTTLKWSAQISLTPVAVIKGNFKGIVGCLVLLSEDGELQCCYLGTEPTMFVPPPIPSGTSTISELESKLATLQHQIATFSQTAKNTLGAPTNLPDLKLIPKVWPLLEQETACKFEVSVQALTPVHNIHITVTVQHPMLAVPVSHYIPNLNDKIEVFSNISVSASHTVPWDLDVNVLAVYLCSDDRCGTAQASLTLPPHLVLELAPPSKDLESTLILSASHAVILPTLFPEFGADSWNETGSNELQAGFRYKNMADTNFTITVNKNQQKYRLDSNTITALTLPVTILSKKLSPKGIKSSQHTFGLIELLDSADNNVELRNNIRTLQEKLKVGTAQMRAAQKRLLTKMRDKTQTDLSALNELINYTHEYILDAAHKLETAQKDLIENGTRLGSLIRLTLILCKLYGASNEDVKKLSDALSHTNHIGENQGWAEVTEAALNYLLRTTLARSMRDQYMPPVPEDNIVTDSTLLKKYIAISIERVIKGQKIDDRVSSPILEEEEDGIFKENLHSRKPEFFEDFDEEVKELLRQTSLNEDTD</sequence>
<feature type="domain" description="PTHB1 N-terminal" evidence="2">
    <location>
        <begin position="1"/>
        <end position="349"/>
    </location>
</feature>
<feature type="domain" description="PTHB1 C-terminal helix bundle" evidence="6">
    <location>
        <begin position="709"/>
        <end position="782"/>
    </location>
</feature>
<dbReference type="Pfam" id="PF14727">
    <property type="entry name" value="PHTB1_N"/>
    <property type="match status" value="1"/>
</dbReference>
<evidence type="ECO:0000256" key="1">
    <source>
        <dbReference type="SAM" id="Coils"/>
    </source>
</evidence>
<dbReference type="InterPro" id="IPR055362">
    <property type="entry name" value="PTHB1_pf_dom"/>
</dbReference>
<dbReference type="GO" id="GO:0016020">
    <property type="term" value="C:membrane"/>
    <property type="evidence" value="ECO:0007669"/>
    <property type="project" value="TreeGrafter"/>
</dbReference>
<dbReference type="InterPro" id="IPR055363">
    <property type="entry name" value="PTHB1_hp_dom"/>
</dbReference>
<dbReference type="GeneID" id="106664414"/>
<reference evidence="7" key="1">
    <citation type="submission" date="2022-01" db="UniProtKB">
        <authorList>
            <consortium name="EnsemblMetazoa"/>
        </authorList>
    </citation>
    <scope>IDENTIFICATION</scope>
</reference>
<dbReference type="OMA" id="NMCVIPI"/>
<keyword evidence="1" id="KW-0175">Coiled coil</keyword>
<dbReference type="GO" id="GO:0060271">
    <property type="term" value="P:cilium assembly"/>
    <property type="evidence" value="ECO:0007669"/>
    <property type="project" value="TreeGrafter"/>
</dbReference>
<keyword evidence="8" id="KW-1185">Reference proteome</keyword>
<dbReference type="InterPro" id="IPR026511">
    <property type="entry name" value="PTHB1"/>
</dbReference>
<dbReference type="Pfam" id="PF23338">
    <property type="entry name" value="PTHB1_hp"/>
    <property type="match status" value="1"/>
</dbReference>
<dbReference type="CTD" id="27241"/>
<evidence type="ECO:0000259" key="4">
    <source>
        <dbReference type="Pfam" id="PF23337"/>
    </source>
</evidence>
<dbReference type="PANTHER" id="PTHR20991:SF0">
    <property type="entry name" value="PROTEIN PTHB1"/>
    <property type="match status" value="1"/>
</dbReference>
<dbReference type="PANTHER" id="PTHR20991">
    <property type="entry name" value="PARATHYROID HORMONE-RESPONSIVE B1 GENE"/>
    <property type="match status" value="1"/>
</dbReference>
<feature type="coiled-coil region" evidence="1">
    <location>
        <begin position="609"/>
        <end position="643"/>
    </location>
</feature>
<feature type="domain" description="PTHB1 GAE" evidence="3">
    <location>
        <begin position="414"/>
        <end position="488"/>
    </location>
</feature>
<dbReference type="RefSeq" id="XP_014245601.1">
    <property type="nucleotide sequence ID" value="XM_014390115.2"/>
</dbReference>
<name>A0A8I6RI72_CIMLE</name>
<dbReference type="Pfam" id="PF23339">
    <property type="entry name" value="PTHB1_CtH"/>
    <property type="match status" value="1"/>
</dbReference>
<evidence type="ECO:0000259" key="5">
    <source>
        <dbReference type="Pfam" id="PF23338"/>
    </source>
</evidence>